<keyword evidence="11" id="KW-0675">Receptor</keyword>
<sequence length="203" mass="22779">MQRYNLNSGAYFGSLSNGVSASVIPNTEITWEKSLDIDYGFDMQILRNRLSLSVGGFYKHTYDILGDRLDSLPSTFGGTMPKENYATIDTKGFEIEFSYKDKIGEDFSYNISGNLGYAVNELITKDEAENIRPYKSELGYNTDHQMGYVATDIICTQTELDALPEEYTIFGKKPELGMLNYQDIRGTNSNEPDGKIDSNDQDG</sequence>
<comment type="similarity">
    <text evidence="8">Belongs to the TonB-dependent receptor family.</text>
</comment>
<comment type="caution">
    <text evidence="11">The sequence shown here is derived from an EMBL/GenBank/DDBJ whole genome shotgun (WGS) entry which is preliminary data.</text>
</comment>
<keyword evidence="3 8" id="KW-1134">Transmembrane beta strand</keyword>
<comment type="subcellular location">
    <subcellularLocation>
        <location evidence="1 8">Cell outer membrane</location>
        <topology evidence="1 8">Multi-pass membrane protein</topology>
    </subcellularLocation>
</comment>
<dbReference type="InterPro" id="IPR000531">
    <property type="entry name" value="Beta-barrel_TonB"/>
</dbReference>
<evidence type="ECO:0000256" key="6">
    <source>
        <dbReference type="ARBA" id="ARBA00023136"/>
    </source>
</evidence>
<protein>
    <submittedName>
        <fullName evidence="11">TonB-dependent receptor</fullName>
    </submittedName>
</protein>
<evidence type="ECO:0000256" key="9">
    <source>
        <dbReference type="SAM" id="MobiDB-lite"/>
    </source>
</evidence>
<keyword evidence="6 8" id="KW-0472">Membrane</keyword>
<keyword evidence="5" id="KW-0798">TonB box</keyword>
<keyword evidence="7 8" id="KW-0998">Cell outer membrane</keyword>
<keyword evidence="4 8" id="KW-0812">Transmembrane</keyword>
<evidence type="ECO:0000256" key="4">
    <source>
        <dbReference type="ARBA" id="ARBA00022692"/>
    </source>
</evidence>
<name>A0A412XSR3_BACFG</name>
<dbReference type="InterPro" id="IPR036942">
    <property type="entry name" value="Beta-barrel_TonB_sf"/>
</dbReference>
<dbReference type="EMBL" id="QRZH01000026">
    <property type="protein sequence ID" value="RGV48243.1"/>
    <property type="molecule type" value="Genomic_DNA"/>
</dbReference>
<dbReference type="SUPFAM" id="SSF56935">
    <property type="entry name" value="Porins"/>
    <property type="match status" value="1"/>
</dbReference>
<evidence type="ECO:0000256" key="3">
    <source>
        <dbReference type="ARBA" id="ARBA00022452"/>
    </source>
</evidence>
<feature type="domain" description="TonB-dependent receptor-like beta-barrel" evidence="10">
    <location>
        <begin position="12"/>
        <end position="133"/>
    </location>
</feature>
<accession>A0A412XSR3</accession>
<dbReference type="Gene3D" id="2.40.170.20">
    <property type="entry name" value="TonB-dependent receptor, beta-barrel domain"/>
    <property type="match status" value="1"/>
</dbReference>
<evidence type="ECO:0000313" key="12">
    <source>
        <dbReference type="Proteomes" id="UP000286270"/>
    </source>
</evidence>
<evidence type="ECO:0000256" key="1">
    <source>
        <dbReference type="ARBA" id="ARBA00004571"/>
    </source>
</evidence>
<evidence type="ECO:0000259" key="10">
    <source>
        <dbReference type="Pfam" id="PF00593"/>
    </source>
</evidence>
<evidence type="ECO:0000256" key="2">
    <source>
        <dbReference type="ARBA" id="ARBA00022448"/>
    </source>
</evidence>
<feature type="region of interest" description="Disordered" evidence="9">
    <location>
        <begin position="183"/>
        <end position="203"/>
    </location>
</feature>
<reference evidence="11 12" key="1">
    <citation type="submission" date="2018-08" db="EMBL/GenBank/DDBJ databases">
        <title>A genome reference for cultivated species of the human gut microbiota.</title>
        <authorList>
            <person name="Zou Y."/>
            <person name="Xue W."/>
            <person name="Luo G."/>
        </authorList>
    </citation>
    <scope>NUCLEOTIDE SEQUENCE [LARGE SCALE GENOMIC DNA]</scope>
    <source>
        <strain evidence="11 12">AF14-26</strain>
    </source>
</reference>
<dbReference type="InterPro" id="IPR039426">
    <property type="entry name" value="TonB-dep_rcpt-like"/>
</dbReference>
<dbReference type="Proteomes" id="UP000286270">
    <property type="component" value="Unassembled WGS sequence"/>
</dbReference>
<proteinExistence type="inferred from homology"/>
<dbReference type="RefSeq" id="WP_122143544.1">
    <property type="nucleotide sequence ID" value="NZ_JAFKPL010000017.1"/>
</dbReference>
<evidence type="ECO:0000313" key="11">
    <source>
        <dbReference type="EMBL" id="RGV48243.1"/>
    </source>
</evidence>
<dbReference type="Pfam" id="PF00593">
    <property type="entry name" value="TonB_dep_Rec_b-barrel"/>
    <property type="match status" value="1"/>
</dbReference>
<keyword evidence="2 8" id="KW-0813">Transport</keyword>
<evidence type="ECO:0000256" key="8">
    <source>
        <dbReference type="PROSITE-ProRule" id="PRU01360"/>
    </source>
</evidence>
<evidence type="ECO:0000256" key="5">
    <source>
        <dbReference type="ARBA" id="ARBA00023077"/>
    </source>
</evidence>
<dbReference type="AlphaFoldDB" id="A0A412XSR3"/>
<dbReference type="PROSITE" id="PS52016">
    <property type="entry name" value="TONB_DEPENDENT_REC_3"/>
    <property type="match status" value="1"/>
</dbReference>
<dbReference type="GO" id="GO:0009279">
    <property type="term" value="C:cell outer membrane"/>
    <property type="evidence" value="ECO:0007669"/>
    <property type="project" value="UniProtKB-SubCell"/>
</dbReference>
<organism evidence="11 12">
    <name type="scientific">Bacteroides fragilis</name>
    <dbReference type="NCBI Taxonomy" id="817"/>
    <lineage>
        <taxon>Bacteria</taxon>
        <taxon>Pseudomonadati</taxon>
        <taxon>Bacteroidota</taxon>
        <taxon>Bacteroidia</taxon>
        <taxon>Bacteroidales</taxon>
        <taxon>Bacteroidaceae</taxon>
        <taxon>Bacteroides</taxon>
    </lineage>
</organism>
<gene>
    <name evidence="11" type="ORF">DWW08_21195</name>
</gene>
<feature type="compositionally biased region" description="Basic and acidic residues" evidence="9">
    <location>
        <begin position="192"/>
        <end position="203"/>
    </location>
</feature>
<evidence type="ECO:0000256" key="7">
    <source>
        <dbReference type="ARBA" id="ARBA00023237"/>
    </source>
</evidence>